<reference evidence="1" key="1">
    <citation type="submission" date="2014-11" db="EMBL/GenBank/DDBJ databases">
        <authorList>
            <person name="Amaro Gonzalez C."/>
        </authorList>
    </citation>
    <scope>NUCLEOTIDE SEQUENCE</scope>
</reference>
<accession>A0A0E9P7L6</accession>
<organism evidence="1">
    <name type="scientific">Anguilla anguilla</name>
    <name type="common">European freshwater eel</name>
    <name type="synonym">Muraena anguilla</name>
    <dbReference type="NCBI Taxonomy" id="7936"/>
    <lineage>
        <taxon>Eukaryota</taxon>
        <taxon>Metazoa</taxon>
        <taxon>Chordata</taxon>
        <taxon>Craniata</taxon>
        <taxon>Vertebrata</taxon>
        <taxon>Euteleostomi</taxon>
        <taxon>Actinopterygii</taxon>
        <taxon>Neopterygii</taxon>
        <taxon>Teleostei</taxon>
        <taxon>Anguilliformes</taxon>
        <taxon>Anguillidae</taxon>
        <taxon>Anguilla</taxon>
    </lineage>
</organism>
<dbReference type="AlphaFoldDB" id="A0A0E9P7L6"/>
<sequence>MIMISPDATERGHVFTLIKSQRGMWFASFFSQHIFGLLNSESYDGWEIAFAVFCLLKVA</sequence>
<proteinExistence type="predicted"/>
<reference evidence="1" key="2">
    <citation type="journal article" date="2015" name="Fish Shellfish Immunol.">
        <title>Early steps in the European eel (Anguilla anguilla)-Vibrio vulnificus interaction in the gills: Role of the RtxA13 toxin.</title>
        <authorList>
            <person name="Callol A."/>
            <person name="Pajuelo D."/>
            <person name="Ebbesson L."/>
            <person name="Teles M."/>
            <person name="MacKenzie S."/>
            <person name="Amaro C."/>
        </authorList>
    </citation>
    <scope>NUCLEOTIDE SEQUENCE</scope>
</reference>
<dbReference type="EMBL" id="GBXM01108739">
    <property type="protein sequence ID" value="JAG99837.1"/>
    <property type="molecule type" value="Transcribed_RNA"/>
</dbReference>
<name>A0A0E9P7L6_ANGAN</name>
<evidence type="ECO:0000313" key="1">
    <source>
        <dbReference type="EMBL" id="JAG99837.1"/>
    </source>
</evidence>
<protein>
    <submittedName>
        <fullName evidence="1">Uncharacterized protein</fullName>
    </submittedName>
</protein>